<dbReference type="Proteomes" id="UP000824540">
    <property type="component" value="Unassembled WGS sequence"/>
</dbReference>
<sequence>MRYQCIVVFLTAPEGASLFCTSHRGDCRFDYGLYLLHTRITAWKSPRLSRHSCRYGNSKHKLDDVAEQSQAVLSASLTVALWLQSPCKNAARSDPVSASAFKKHLRSSRGMDRLPG</sequence>
<evidence type="ECO:0000313" key="3">
    <source>
        <dbReference type="Proteomes" id="UP000824540"/>
    </source>
</evidence>
<comment type="caution">
    <text evidence="2">The sequence shown here is derived from an EMBL/GenBank/DDBJ whole genome shotgun (WGS) entry which is preliminary data.</text>
</comment>
<proteinExistence type="predicted"/>
<evidence type="ECO:0000313" key="2">
    <source>
        <dbReference type="EMBL" id="KAG9342116.1"/>
    </source>
</evidence>
<evidence type="ECO:0000256" key="1">
    <source>
        <dbReference type="SAM" id="MobiDB-lite"/>
    </source>
</evidence>
<feature type="region of interest" description="Disordered" evidence="1">
    <location>
        <begin position="90"/>
        <end position="116"/>
    </location>
</feature>
<dbReference type="AlphaFoldDB" id="A0A8T2NRB8"/>
<protein>
    <submittedName>
        <fullName evidence="2">Uncharacterized protein</fullName>
    </submittedName>
</protein>
<keyword evidence="3" id="KW-1185">Reference proteome</keyword>
<reference evidence="2" key="1">
    <citation type="thesis" date="2021" institute="BYU ScholarsArchive" country="Provo, UT, USA">
        <title>Applications of and Algorithms for Genome Assembly and Genomic Analyses with an Emphasis on Marine Teleosts.</title>
        <authorList>
            <person name="Pickett B.D."/>
        </authorList>
    </citation>
    <scope>NUCLEOTIDE SEQUENCE</scope>
    <source>
        <strain evidence="2">HI-2016</strain>
    </source>
</reference>
<accession>A0A8T2NRB8</accession>
<name>A0A8T2NRB8_9TELE</name>
<dbReference type="EMBL" id="JAFBMS010000030">
    <property type="protein sequence ID" value="KAG9342116.1"/>
    <property type="molecule type" value="Genomic_DNA"/>
</dbReference>
<organism evidence="2 3">
    <name type="scientific">Albula glossodonta</name>
    <name type="common">roundjaw bonefish</name>
    <dbReference type="NCBI Taxonomy" id="121402"/>
    <lineage>
        <taxon>Eukaryota</taxon>
        <taxon>Metazoa</taxon>
        <taxon>Chordata</taxon>
        <taxon>Craniata</taxon>
        <taxon>Vertebrata</taxon>
        <taxon>Euteleostomi</taxon>
        <taxon>Actinopterygii</taxon>
        <taxon>Neopterygii</taxon>
        <taxon>Teleostei</taxon>
        <taxon>Albuliformes</taxon>
        <taxon>Albulidae</taxon>
        <taxon>Albula</taxon>
    </lineage>
</organism>
<gene>
    <name evidence="2" type="ORF">JZ751_017114</name>
</gene>